<dbReference type="AlphaFoldDB" id="A0A1M7CIY3"/>
<keyword evidence="3" id="KW-0285">Flavoprotein</keyword>
<feature type="domain" description="FAD-binding PCMH-type" evidence="5">
    <location>
        <begin position="39"/>
        <end position="217"/>
    </location>
</feature>
<dbReference type="Proteomes" id="UP000183974">
    <property type="component" value="Unassembled WGS sequence"/>
</dbReference>
<dbReference type="FunFam" id="1.10.45.10:FF:000001">
    <property type="entry name" value="D-lactate dehydrogenase mitochondrial"/>
    <property type="match status" value="1"/>
</dbReference>
<dbReference type="PANTHER" id="PTHR43716">
    <property type="entry name" value="D-2-HYDROXYGLUTARATE DEHYDROGENASE, MITOCHONDRIAL"/>
    <property type="match status" value="1"/>
</dbReference>
<dbReference type="Gene3D" id="3.30.465.10">
    <property type="match status" value="1"/>
</dbReference>
<evidence type="ECO:0000256" key="4">
    <source>
        <dbReference type="ARBA" id="ARBA00022827"/>
    </source>
</evidence>
<dbReference type="InterPro" id="IPR016169">
    <property type="entry name" value="FAD-bd_PCMH_sub2"/>
</dbReference>
<dbReference type="InterPro" id="IPR036318">
    <property type="entry name" value="FAD-bd_PCMH-like_sf"/>
</dbReference>
<proteinExistence type="inferred from homology"/>
<dbReference type="InterPro" id="IPR006094">
    <property type="entry name" value="Oxid_FAD_bind_N"/>
</dbReference>
<sequence length="476" mass="50867">MTDTHPDDILNLLADIVGTAHVATGAEAARWSEDWTRQAHWTPLAVVRPATTEEVSEVVRLANRAGTPIVPVSGNTGLVEGTRAQGSIMVSLDRMSAIREVRPEARIAIVEAGAILSRIHEAAGAHDLIFPLFFGARGSAMIGGALSTNAGGSNVLRYGSTRHLCLGIEAVLPTGEIVNLMSELHKDNSGYDLRDLLIGAEGTLGIITAAVLKLHPKPRAYATAMVAVPSLDRALVLLNRLQQETGGAVEAFEFMPGVFMDAYLERFPEARAPFDDRHDINILVEVGALAPRDAQPGPDGTVPVAAHLEEVLGQLFEDGAILDAVVAQSDTQRQEMWARREASAEVARLRPNVIDNDICVPVDKMQVFLDRITARASDLDPGLIPLCVAHLGDGNLHFAGWPESQDPEIHKAVKQAVDDAAMDLGGSFSAEHGVGLSKKPAMQRHKNPAAIQAMRAIKQALDPNGIMNPGKVLPDA</sequence>
<dbReference type="InterPro" id="IPR016166">
    <property type="entry name" value="FAD-bd_PCMH"/>
</dbReference>
<gene>
    <name evidence="6" type="ORF">SAMN05444398_104255</name>
</gene>
<reference evidence="6 7" key="1">
    <citation type="submission" date="2016-11" db="EMBL/GenBank/DDBJ databases">
        <authorList>
            <person name="Jaros S."/>
            <person name="Januszkiewicz K."/>
            <person name="Wedrychowicz H."/>
        </authorList>
    </citation>
    <scope>NUCLEOTIDE SEQUENCE [LARGE SCALE GENOMIC DNA]</scope>
    <source>
        <strain evidence="6 7">DSM 29589</strain>
    </source>
</reference>
<dbReference type="InterPro" id="IPR016167">
    <property type="entry name" value="FAD-bd_PCMH_sub1"/>
</dbReference>
<keyword evidence="4" id="KW-0274">FAD</keyword>
<evidence type="ECO:0000256" key="1">
    <source>
        <dbReference type="ARBA" id="ARBA00001974"/>
    </source>
</evidence>
<comment type="cofactor">
    <cofactor evidence="1">
        <name>FAD</name>
        <dbReference type="ChEBI" id="CHEBI:57692"/>
    </cofactor>
</comment>
<dbReference type="GO" id="GO:0022904">
    <property type="term" value="P:respiratory electron transport chain"/>
    <property type="evidence" value="ECO:0007669"/>
    <property type="project" value="TreeGrafter"/>
</dbReference>
<dbReference type="Gene3D" id="1.10.45.10">
    <property type="entry name" value="Vanillyl-alcohol Oxidase, Chain A, domain 4"/>
    <property type="match status" value="1"/>
</dbReference>
<dbReference type="Gene3D" id="3.30.43.10">
    <property type="entry name" value="Uridine Diphospho-n-acetylenolpyruvylglucosamine Reductase, domain 2"/>
    <property type="match status" value="1"/>
</dbReference>
<evidence type="ECO:0000313" key="6">
    <source>
        <dbReference type="EMBL" id="SHL67133.1"/>
    </source>
</evidence>
<dbReference type="GO" id="GO:0003824">
    <property type="term" value="F:catalytic activity"/>
    <property type="evidence" value="ECO:0007669"/>
    <property type="project" value="InterPro"/>
</dbReference>
<protein>
    <submittedName>
        <fullName evidence="6">FAD/FMN-containing dehydrogenase</fullName>
    </submittedName>
</protein>
<dbReference type="STRING" id="337701.SAMN05444398_104255"/>
<dbReference type="InterPro" id="IPR051264">
    <property type="entry name" value="FAD-oxidored/transferase_4"/>
</dbReference>
<comment type="similarity">
    <text evidence="2">Belongs to the FAD-binding oxidoreductase/transferase type 4 family.</text>
</comment>
<dbReference type="SUPFAM" id="SSF55103">
    <property type="entry name" value="FAD-linked oxidases, C-terminal domain"/>
    <property type="match status" value="1"/>
</dbReference>
<dbReference type="Gene3D" id="3.30.70.2190">
    <property type="match status" value="1"/>
</dbReference>
<evidence type="ECO:0000256" key="2">
    <source>
        <dbReference type="ARBA" id="ARBA00008000"/>
    </source>
</evidence>
<dbReference type="OrthoDB" id="9811557at2"/>
<name>A0A1M7CIY3_9RHOB</name>
<evidence type="ECO:0000256" key="3">
    <source>
        <dbReference type="ARBA" id="ARBA00022630"/>
    </source>
</evidence>
<dbReference type="InterPro" id="IPR016171">
    <property type="entry name" value="Vanillyl_alc_oxidase_C-sub2"/>
</dbReference>
<evidence type="ECO:0000259" key="5">
    <source>
        <dbReference type="PROSITE" id="PS51387"/>
    </source>
</evidence>
<evidence type="ECO:0000313" key="7">
    <source>
        <dbReference type="Proteomes" id="UP000183974"/>
    </source>
</evidence>
<dbReference type="PANTHER" id="PTHR43716:SF2">
    <property type="entry name" value="BLL6224 PROTEIN"/>
    <property type="match status" value="1"/>
</dbReference>
<dbReference type="EMBL" id="FRBR01000004">
    <property type="protein sequence ID" value="SHL67133.1"/>
    <property type="molecule type" value="Genomic_DNA"/>
</dbReference>
<keyword evidence="7" id="KW-1185">Reference proteome</keyword>
<dbReference type="Pfam" id="PF02913">
    <property type="entry name" value="FAD-oxidase_C"/>
    <property type="match status" value="1"/>
</dbReference>
<dbReference type="InterPro" id="IPR004113">
    <property type="entry name" value="FAD-bd_oxidored_4_C"/>
</dbReference>
<dbReference type="RefSeq" id="WP_073034601.1">
    <property type="nucleotide sequence ID" value="NZ_BMLR01000004.1"/>
</dbReference>
<dbReference type="InterPro" id="IPR016164">
    <property type="entry name" value="FAD-linked_Oxase-like_C"/>
</dbReference>
<dbReference type="PROSITE" id="PS51387">
    <property type="entry name" value="FAD_PCMH"/>
    <property type="match status" value="1"/>
</dbReference>
<organism evidence="6 7">
    <name type="scientific">Roseovarius pacificus</name>
    <dbReference type="NCBI Taxonomy" id="337701"/>
    <lineage>
        <taxon>Bacteria</taxon>
        <taxon>Pseudomonadati</taxon>
        <taxon>Pseudomonadota</taxon>
        <taxon>Alphaproteobacteria</taxon>
        <taxon>Rhodobacterales</taxon>
        <taxon>Roseobacteraceae</taxon>
        <taxon>Roseovarius</taxon>
    </lineage>
</organism>
<dbReference type="Pfam" id="PF01565">
    <property type="entry name" value="FAD_binding_4"/>
    <property type="match status" value="1"/>
</dbReference>
<dbReference type="SUPFAM" id="SSF56176">
    <property type="entry name" value="FAD-binding/transporter-associated domain-like"/>
    <property type="match status" value="1"/>
</dbReference>
<dbReference type="GO" id="GO:0071949">
    <property type="term" value="F:FAD binding"/>
    <property type="evidence" value="ECO:0007669"/>
    <property type="project" value="InterPro"/>
</dbReference>
<accession>A0A1M7CIY3</accession>
<dbReference type="Gene3D" id="3.30.70.2740">
    <property type="match status" value="1"/>
</dbReference>